<comment type="caution">
    <text evidence="1">The sequence shown here is derived from an EMBL/GenBank/DDBJ whole genome shotgun (WGS) entry which is preliminary data.</text>
</comment>
<reference evidence="1 2" key="1">
    <citation type="submission" date="2020-08" db="EMBL/GenBank/DDBJ databases">
        <title>Genomic Encyclopedia of Type Strains, Phase III (KMG-III): the genomes of soil and plant-associated and newly described type strains.</title>
        <authorList>
            <person name="Whitman W."/>
        </authorList>
    </citation>
    <scope>NUCLEOTIDE SEQUENCE [LARGE SCALE GENOMIC DNA]</scope>
    <source>
        <strain evidence="1 2">CECT 3302</strain>
    </source>
</reference>
<dbReference type="AlphaFoldDB" id="A0A7W5A8S9"/>
<protein>
    <submittedName>
        <fullName evidence="1">Uncharacterized protein</fullName>
    </submittedName>
</protein>
<dbReference type="RefSeq" id="WP_183549180.1">
    <property type="nucleotide sequence ID" value="NZ_BMQT01000011.1"/>
</dbReference>
<keyword evidence="2" id="KW-1185">Reference proteome</keyword>
<dbReference type="Proteomes" id="UP000577707">
    <property type="component" value="Unassembled WGS sequence"/>
</dbReference>
<dbReference type="EMBL" id="JACHXG010000010">
    <property type="protein sequence ID" value="MBB3091304.1"/>
    <property type="molecule type" value="Genomic_DNA"/>
</dbReference>
<evidence type="ECO:0000313" key="1">
    <source>
        <dbReference type="EMBL" id="MBB3091304.1"/>
    </source>
</evidence>
<proteinExistence type="predicted"/>
<accession>A0A7W5A8S9</accession>
<evidence type="ECO:0000313" key="2">
    <source>
        <dbReference type="Proteomes" id="UP000577707"/>
    </source>
</evidence>
<name>A0A7W5A8S9_9ACTN</name>
<sequence length="259" mass="27942">MSLVTKPAAWVVGVILVALGATFSSGLQSLFSGLLPDGWSEPGSGIEIVDVRRKPMSGYVLIPDLPAPGFEDFADAVSSVNDPAWEANHEWYAVDHVVWEVTLVGRHGDPVVITDLRPERTGPCTKKLPQGILVKDVPQGEGEKIEMETAIDANVPRLTSVDDGSAYFDDGTVTLAKGETVVISIEATSGGPTCEWVFEADYVDHGKRETMTIKAPGDRPFAITGFAHDRAYETTWDIGCKRAMTPEEVAARTLPADCR</sequence>
<gene>
    <name evidence="1" type="ORF">FHS12_004274</name>
</gene>
<organism evidence="1 2">
    <name type="scientific">Nocardioides albus</name>
    <dbReference type="NCBI Taxonomy" id="1841"/>
    <lineage>
        <taxon>Bacteria</taxon>
        <taxon>Bacillati</taxon>
        <taxon>Actinomycetota</taxon>
        <taxon>Actinomycetes</taxon>
        <taxon>Propionibacteriales</taxon>
        <taxon>Nocardioidaceae</taxon>
        <taxon>Nocardioides</taxon>
    </lineage>
</organism>